<dbReference type="STRING" id="1220924.W2S2B4"/>
<organism evidence="4 5">
    <name type="scientific">Cyphellophora europaea (strain CBS 101466)</name>
    <name type="common">Phialophora europaea</name>
    <dbReference type="NCBI Taxonomy" id="1220924"/>
    <lineage>
        <taxon>Eukaryota</taxon>
        <taxon>Fungi</taxon>
        <taxon>Dikarya</taxon>
        <taxon>Ascomycota</taxon>
        <taxon>Pezizomycotina</taxon>
        <taxon>Eurotiomycetes</taxon>
        <taxon>Chaetothyriomycetidae</taxon>
        <taxon>Chaetothyriales</taxon>
        <taxon>Cyphellophoraceae</taxon>
        <taxon>Cyphellophora</taxon>
    </lineage>
</organism>
<dbReference type="SUPFAM" id="SSF51735">
    <property type="entry name" value="NAD(P)-binding Rossmann-fold domains"/>
    <property type="match status" value="1"/>
</dbReference>
<evidence type="ECO:0000256" key="2">
    <source>
        <dbReference type="ARBA" id="ARBA00023002"/>
    </source>
</evidence>
<proteinExistence type="inferred from homology"/>
<evidence type="ECO:0008006" key="6">
    <source>
        <dbReference type="Google" id="ProtNLM"/>
    </source>
</evidence>
<dbReference type="AlphaFoldDB" id="W2S2B4"/>
<dbReference type="EMBL" id="KB822719">
    <property type="protein sequence ID" value="ETN42193.1"/>
    <property type="molecule type" value="Genomic_DNA"/>
</dbReference>
<dbReference type="PANTHER" id="PTHR43976:SF16">
    <property type="entry name" value="SHORT-CHAIN DEHYDROGENASE_REDUCTASE FAMILY PROTEIN"/>
    <property type="match status" value="1"/>
</dbReference>
<dbReference type="PRINTS" id="PR00081">
    <property type="entry name" value="GDHRDH"/>
</dbReference>
<dbReference type="RefSeq" id="XP_008716702.1">
    <property type="nucleotide sequence ID" value="XM_008718480.1"/>
</dbReference>
<evidence type="ECO:0000256" key="3">
    <source>
        <dbReference type="RuleBase" id="RU000363"/>
    </source>
</evidence>
<dbReference type="Gene3D" id="3.40.50.720">
    <property type="entry name" value="NAD(P)-binding Rossmann-like Domain"/>
    <property type="match status" value="1"/>
</dbReference>
<reference evidence="4 5" key="1">
    <citation type="submission" date="2013-03" db="EMBL/GenBank/DDBJ databases">
        <title>The Genome Sequence of Phialophora europaea CBS 101466.</title>
        <authorList>
            <consortium name="The Broad Institute Genomics Platform"/>
            <person name="Cuomo C."/>
            <person name="de Hoog S."/>
            <person name="Gorbushina A."/>
            <person name="Walker B."/>
            <person name="Young S.K."/>
            <person name="Zeng Q."/>
            <person name="Gargeya S."/>
            <person name="Fitzgerald M."/>
            <person name="Haas B."/>
            <person name="Abouelleil A."/>
            <person name="Allen A.W."/>
            <person name="Alvarado L."/>
            <person name="Arachchi H.M."/>
            <person name="Berlin A.M."/>
            <person name="Chapman S.B."/>
            <person name="Gainer-Dewar J."/>
            <person name="Goldberg J."/>
            <person name="Griggs A."/>
            <person name="Gujja S."/>
            <person name="Hansen M."/>
            <person name="Howarth C."/>
            <person name="Imamovic A."/>
            <person name="Ireland A."/>
            <person name="Larimer J."/>
            <person name="McCowan C."/>
            <person name="Murphy C."/>
            <person name="Pearson M."/>
            <person name="Poon T.W."/>
            <person name="Priest M."/>
            <person name="Roberts A."/>
            <person name="Saif S."/>
            <person name="Shea T."/>
            <person name="Sisk P."/>
            <person name="Sykes S."/>
            <person name="Wortman J."/>
            <person name="Nusbaum C."/>
            <person name="Birren B."/>
        </authorList>
    </citation>
    <scope>NUCLEOTIDE SEQUENCE [LARGE SCALE GENOMIC DNA]</scope>
    <source>
        <strain evidence="4 5">CBS 101466</strain>
    </source>
</reference>
<dbReference type="OrthoDB" id="1274115at2759"/>
<gene>
    <name evidence="4" type="ORF">HMPREF1541_04134</name>
</gene>
<comment type="similarity">
    <text evidence="1 3">Belongs to the short-chain dehydrogenases/reductases (SDR) family.</text>
</comment>
<sequence>MPQLVWLVTGCSSGFGLQFTHSILARGDLVIATARNPASIQHLSSLDGVSVLQLDVTSPQHEIDATIAHAVAIHGHIDVLINNAAHVQLGVWEELEYEDWTRQFETNVFGTIKVTKPVLSHMRTRNQGTLVFVSSLNGFVAHPTVGPYSASKHALEGAVESLSHEVAMMGSGVKTLLIEPGRFRTELLSSSNLKVKTAESTNPEYTKFYKEVFPAVSNESGRQPGDPVKLASIVLDLVRNEGIAEGKNVPLRILLGNDAWEEVGTKLRSTLKSFEEWEGVTRSTDFDA</sequence>
<evidence type="ECO:0000313" key="5">
    <source>
        <dbReference type="Proteomes" id="UP000030752"/>
    </source>
</evidence>
<dbReference type="InterPro" id="IPR036291">
    <property type="entry name" value="NAD(P)-bd_dom_sf"/>
</dbReference>
<protein>
    <recommendedName>
        <fullName evidence="6">NAD(P)-binding protein</fullName>
    </recommendedName>
</protein>
<name>W2S2B4_CYPE1</name>
<dbReference type="Pfam" id="PF00106">
    <property type="entry name" value="adh_short"/>
    <property type="match status" value="1"/>
</dbReference>
<evidence type="ECO:0000256" key="1">
    <source>
        <dbReference type="ARBA" id="ARBA00006484"/>
    </source>
</evidence>
<dbReference type="InterPro" id="IPR051911">
    <property type="entry name" value="SDR_oxidoreductase"/>
</dbReference>
<dbReference type="PRINTS" id="PR00080">
    <property type="entry name" value="SDRFAMILY"/>
</dbReference>
<dbReference type="InterPro" id="IPR002347">
    <property type="entry name" value="SDR_fam"/>
</dbReference>
<dbReference type="eggNOG" id="KOG1205">
    <property type="taxonomic scope" value="Eukaryota"/>
</dbReference>
<keyword evidence="2" id="KW-0560">Oxidoreductase</keyword>
<keyword evidence="5" id="KW-1185">Reference proteome</keyword>
<dbReference type="InParanoid" id="W2S2B4"/>
<evidence type="ECO:0000313" key="4">
    <source>
        <dbReference type="EMBL" id="ETN42193.1"/>
    </source>
</evidence>
<dbReference type="GO" id="GO:0016491">
    <property type="term" value="F:oxidoreductase activity"/>
    <property type="evidence" value="ECO:0007669"/>
    <property type="project" value="UniProtKB-KW"/>
</dbReference>
<dbReference type="GeneID" id="19971473"/>
<dbReference type="CDD" id="cd05374">
    <property type="entry name" value="17beta-HSD-like_SDR_c"/>
    <property type="match status" value="1"/>
</dbReference>
<dbReference type="Proteomes" id="UP000030752">
    <property type="component" value="Unassembled WGS sequence"/>
</dbReference>
<accession>W2S2B4</accession>
<dbReference type="PANTHER" id="PTHR43976">
    <property type="entry name" value="SHORT CHAIN DEHYDROGENASE"/>
    <property type="match status" value="1"/>
</dbReference>
<dbReference type="HOGENOM" id="CLU_010194_2_9_1"/>
<dbReference type="VEuPathDB" id="FungiDB:HMPREF1541_04134"/>